<protein>
    <submittedName>
        <fullName evidence="2">Uncharacterized protein</fullName>
    </submittedName>
</protein>
<proteinExistence type="predicted"/>
<dbReference type="AlphaFoldDB" id="A0A4R9BQB2"/>
<feature type="region of interest" description="Disordered" evidence="1">
    <location>
        <begin position="49"/>
        <end position="95"/>
    </location>
</feature>
<feature type="compositionally biased region" description="Low complexity" evidence="1">
    <location>
        <begin position="72"/>
        <end position="81"/>
    </location>
</feature>
<reference evidence="2 3" key="1">
    <citation type="submission" date="2019-03" db="EMBL/GenBank/DDBJ databases">
        <title>Genomics of glacier-inhabiting Cryobacterium strains.</title>
        <authorList>
            <person name="Liu Q."/>
            <person name="Xin Y.-H."/>
        </authorList>
    </citation>
    <scope>NUCLEOTIDE SEQUENCE [LARGE SCALE GENOMIC DNA]</scope>
    <source>
        <strain evidence="2 3">Sr54</strain>
    </source>
</reference>
<dbReference type="RefSeq" id="WP_134528876.1">
    <property type="nucleotide sequence ID" value="NZ_SOHN01000009.1"/>
</dbReference>
<dbReference type="Proteomes" id="UP000297626">
    <property type="component" value="Unassembled WGS sequence"/>
</dbReference>
<evidence type="ECO:0000313" key="3">
    <source>
        <dbReference type="Proteomes" id="UP000297626"/>
    </source>
</evidence>
<dbReference type="EMBL" id="SOHN01000009">
    <property type="protein sequence ID" value="TFD88943.1"/>
    <property type="molecule type" value="Genomic_DNA"/>
</dbReference>
<keyword evidence="3" id="KW-1185">Reference proteome</keyword>
<accession>A0A4R9BQB2</accession>
<evidence type="ECO:0000256" key="1">
    <source>
        <dbReference type="SAM" id="MobiDB-lite"/>
    </source>
</evidence>
<sequence>MDFKQKIGATAIGACAVLAIAAFALWPRGEAEGVAKELAGSSATATSAANTADAAATSDGETVASTESTPMSGGESAGESAGETDENSVDSIYTGPTGDMRAHYTAAGAAVLAYTTVTPDETVEARSARLAQHFAPGSELLTNEPNLVNPRGFNNMTTTIVTRGIPMAGFDSEAGGVYTIKVLLDYTATYVQSGRPMEVLATGVWFVTMSTTFDGLVLSIEEPDGR</sequence>
<name>A0A4R9BQB2_9MICO</name>
<feature type="compositionally biased region" description="Low complexity" evidence="1">
    <location>
        <begin position="49"/>
        <end position="60"/>
    </location>
</feature>
<organism evidence="2 3">
    <name type="scientific">Cryobacterium serini</name>
    <dbReference type="NCBI Taxonomy" id="1259201"/>
    <lineage>
        <taxon>Bacteria</taxon>
        <taxon>Bacillati</taxon>
        <taxon>Actinomycetota</taxon>
        <taxon>Actinomycetes</taxon>
        <taxon>Micrococcales</taxon>
        <taxon>Microbacteriaceae</taxon>
        <taxon>Cryobacterium</taxon>
    </lineage>
</organism>
<comment type="caution">
    <text evidence="2">The sequence shown here is derived from an EMBL/GenBank/DDBJ whole genome shotgun (WGS) entry which is preliminary data.</text>
</comment>
<evidence type="ECO:0000313" key="2">
    <source>
        <dbReference type="EMBL" id="TFD88943.1"/>
    </source>
</evidence>
<gene>
    <name evidence="2" type="ORF">E3T51_06345</name>
</gene>